<feature type="region of interest" description="Disordered" evidence="1">
    <location>
        <begin position="426"/>
        <end position="458"/>
    </location>
</feature>
<reference evidence="3" key="1">
    <citation type="submission" date="2016-11" db="UniProtKB">
        <authorList>
            <consortium name="WormBaseParasite"/>
        </authorList>
    </citation>
    <scope>IDENTIFICATION</scope>
</reference>
<feature type="region of interest" description="Disordered" evidence="1">
    <location>
        <begin position="369"/>
        <end position="413"/>
    </location>
</feature>
<feature type="compositionally biased region" description="Basic residues" evidence="1">
    <location>
        <begin position="559"/>
        <end position="568"/>
    </location>
</feature>
<feature type="compositionally biased region" description="Basic residues" evidence="1">
    <location>
        <begin position="383"/>
        <end position="405"/>
    </location>
</feature>
<feature type="compositionally biased region" description="Low complexity" evidence="1">
    <location>
        <begin position="426"/>
        <end position="436"/>
    </location>
</feature>
<keyword evidence="2" id="KW-1185">Reference proteome</keyword>
<organism evidence="2 3">
    <name type="scientific">Macrostomum lignano</name>
    <dbReference type="NCBI Taxonomy" id="282301"/>
    <lineage>
        <taxon>Eukaryota</taxon>
        <taxon>Metazoa</taxon>
        <taxon>Spiralia</taxon>
        <taxon>Lophotrochozoa</taxon>
        <taxon>Platyhelminthes</taxon>
        <taxon>Rhabditophora</taxon>
        <taxon>Macrostomorpha</taxon>
        <taxon>Macrostomida</taxon>
        <taxon>Macrostomidae</taxon>
        <taxon>Macrostomum</taxon>
    </lineage>
</organism>
<feature type="region of interest" description="Disordered" evidence="1">
    <location>
        <begin position="559"/>
        <end position="580"/>
    </location>
</feature>
<evidence type="ECO:0000313" key="2">
    <source>
        <dbReference type="Proteomes" id="UP000095280"/>
    </source>
</evidence>
<feature type="region of interest" description="Disordered" evidence="1">
    <location>
        <begin position="477"/>
        <end position="506"/>
    </location>
</feature>
<proteinExistence type="predicted"/>
<feature type="compositionally biased region" description="Low complexity" evidence="1">
    <location>
        <begin position="736"/>
        <end position="758"/>
    </location>
</feature>
<feature type="region of interest" description="Disordered" evidence="1">
    <location>
        <begin position="846"/>
        <end position="896"/>
    </location>
</feature>
<feature type="region of interest" description="Disordered" evidence="1">
    <location>
        <begin position="266"/>
        <end position="356"/>
    </location>
</feature>
<feature type="region of interest" description="Disordered" evidence="1">
    <location>
        <begin position="963"/>
        <end position="1026"/>
    </location>
</feature>
<accession>A0A1I8FJ19</accession>
<dbReference type="AlphaFoldDB" id="A0A1I8FJ19"/>
<dbReference type="Proteomes" id="UP000095280">
    <property type="component" value="Unplaced"/>
</dbReference>
<feature type="compositionally biased region" description="Low complexity" evidence="1">
    <location>
        <begin position="963"/>
        <end position="972"/>
    </location>
</feature>
<sequence length="1026" mass="110089">APSPAEDANSADVNLRATYILRTTCSRRSPRVDLRLSPRSASLASSRSSFNLHVAGWTNPAAEEPLGGSLAEAKTCVHIRSVRGAFQVKLLGQPLVFVKIHIADFAAPRDAASRPQPWRRHQPELLRRLAEPHPGDKQRAGGDLVEAVREQIRLTVADQLGQKIREALKSRDERVSQPLARSRILRLRLHLRGCYRLRSSRNGGRRCRRASWASRAASRSCARRRPPVMRRVVAAAQLPGLRDAEVGQRLVQAVWIVADARLTGTGRAREPASAARRVRDGVEAGQQRRGGRAAQQEAPTVLGEVAPSSRGTRGSAVCAGTDSRSRRRAASSEEIGGGDAGAAQQPRPEAPHSRQHVDGVPCLRIAQNQRVGAHQPATAIQQRRSRGGRRIRRRLRSRRGVKRRVQPGVAEPLDLQTGQQIQLVESADAAAGSSSSPKQLLAQGSATRPRLEPENWATRCRTRRAMLEMDLSAGALTSRSKQAAQGRAAPGGKPQQSAEPFSLDQRSRAADIELQHAERCWRSWRPPGRRYGSAGCAASSRTSCTTRSCRRKVQQLVVGRRHRRRGRGRGLGAGSVEAAGQLGPGRNPAAAGLFAEAASRAAAAAASGTFALTFWAETGTHERAPGSASGQWAGWLVSDGQRTERRRVRSEIVAKVVRPGDARAAVGRGGPSSRKSRTRRPRGGLGSRTSCRRQPAESGGQQGLLRVQQAVQRLRAQLDMPSAQLRSRPRPRRAASPRAASPTSAGSRARPASGAYGRAADKRRAGSGTGSSSAFARGKKKRRSSCSRGHLAPAPQLKTGAHEDAPELGREAARLQGQAEAARSLCDQAPQRLQASVPGQVVHSAELSTSSGAGDARVGAGSRNAEVSNEVAQLRAGPRWPAPAQRGRALEQRQDGDRRAVPLAAVCRRPQWRRMYGAANGAEGFERTKVLEVMGGDSRTPEDEAGGSSRVAARSGARLLAAAASPRPAGAGFWPQGGRVRARARKCRPDRSVGGGRNGERNRQPGANRQEARLRRQINCGREGAG</sequence>
<evidence type="ECO:0000256" key="1">
    <source>
        <dbReference type="SAM" id="MobiDB-lite"/>
    </source>
</evidence>
<feature type="compositionally biased region" description="Low complexity" evidence="1">
    <location>
        <begin position="284"/>
        <end position="296"/>
    </location>
</feature>
<feature type="region of interest" description="Disordered" evidence="1">
    <location>
        <begin position="718"/>
        <end position="803"/>
    </location>
</feature>
<evidence type="ECO:0000313" key="3">
    <source>
        <dbReference type="WBParaSite" id="maker-unitig_35031-snap-gene-0.2-mRNA-1"/>
    </source>
</evidence>
<dbReference type="WBParaSite" id="maker-unitig_35031-snap-gene-0.2-mRNA-1">
    <property type="protein sequence ID" value="maker-unitig_35031-snap-gene-0.2-mRNA-1"/>
    <property type="gene ID" value="maker-unitig_35031-snap-gene-0.2"/>
</dbReference>
<feature type="region of interest" description="Disordered" evidence="1">
    <location>
        <begin position="661"/>
        <end position="704"/>
    </location>
</feature>
<name>A0A1I8FJ19_9PLAT</name>
<protein>
    <submittedName>
        <fullName evidence="3">SHR-BD domain-containing protein</fullName>
    </submittedName>
</protein>